<dbReference type="Proteomes" id="UP001321825">
    <property type="component" value="Chromosome"/>
</dbReference>
<dbReference type="RefSeq" id="WP_317706295.1">
    <property type="nucleotide sequence ID" value="NZ_AP024714.1"/>
</dbReference>
<evidence type="ECO:0000313" key="2">
    <source>
        <dbReference type="Proteomes" id="UP001321825"/>
    </source>
</evidence>
<proteinExistence type="predicted"/>
<accession>A0AAU9C2L7</accession>
<reference evidence="2" key="1">
    <citation type="journal article" date="2024" name="Int. J. Syst. Evol. Microbiol.">
        <title>Methylomarinovum tepidoasis sp. nov., a moderately thermophilic methanotroph of the family Methylothermaceae isolated from a deep-sea hydrothermal field.</title>
        <authorList>
            <person name="Hirayama H."/>
            <person name="Takaki Y."/>
            <person name="Abe M."/>
            <person name="Miyazaki M."/>
            <person name="Uematsu K."/>
            <person name="Matsui Y."/>
            <person name="Takai K."/>
        </authorList>
    </citation>
    <scope>NUCLEOTIDE SEQUENCE [LARGE SCALE GENOMIC DNA]</scope>
    <source>
        <strain evidence="2">IT-9</strain>
    </source>
</reference>
<dbReference type="EMBL" id="AP024714">
    <property type="protein sequence ID" value="BCX81369.1"/>
    <property type="molecule type" value="Genomic_DNA"/>
</dbReference>
<evidence type="ECO:0008006" key="3">
    <source>
        <dbReference type="Google" id="ProtNLM"/>
    </source>
</evidence>
<dbReference type="InterPro" id="IPR021246">
    <property type="entry name" value="DUF2797"/>
</dbReference>
<name>A0AAU9C2L7_9GAMM</name>
<sequence>MNKPLIMNECGDLRKMKTRLREDGTAEYRLPLGEGRDVPLAPLIGRPLKLEWTGDIHCIHCGRKTRKSFNQGYCFPCVRRLARCDTCIVKPELCHYHQGTCREPAWARDNCLRPHVVYLANSSGLKVGITRAAQIPTRWIDQGATQALPILQVGERLLAGRAEVALKQHVSDRTQWQKMLRGAAPVVDLAAERDRLLQLAAAELAAIGEGLERLAAAEIHIRYPVLRYPDKVRSFNFDKQPQVTGTLTGIKGQYLIFDTGVINIRKFAGYRIALAA</sequence>
<protein>
    <recommendedName>
        <fullName evidence="3">DUF2797 domain-containing protein</fullName>
    </recommendedName>
</protein>
<dbReference type="KEGG" id="mcau:MIT9_P0947"/>
<dbReference type="Pfam" id="PF10977">
    <property type="entry name" value="DUF2797"/>
    <property type="match status" value="1"/>
</dbReference>
<evidence type="ECO:0000313" key="1">
    <source>
        <dbReference type="EMBL" id="BCX81369.1"/>
    </source>
</evidence>
<dbReference type="AlphaFoldDB" id="A0AAU9C2L7"/>
<gene>
    <name evidence="1" type="ORF">MIT9_P0947</name>
</gene>
<keyword evidence="2" id="KW-1185">Reference proteome</keyword>
<organism evidence="1 2">
    <name type="scientific">Methylomarinovum caldicuralii</name>
    <dbReference type="NCBI Taxonomy" id="438856"/>
    <lineage>
        <taxon>Bacteria</taxon>
        <taxon>Pseudomonadati</taxon>
        <taxon>Pseudomonadota</taxon>
        <taxon>Gammaproteobacteria</taxon>
        <taxon>Methylococcales</taxon>
        <taxon>Methylothermaceae</taxon>
        <taxon>Methylomarinovum</taxon>
    </lineage>
</organism>